<proteinExistence type="predicted"/>
<reference evidence="2 3" key="1">
    <citation type="journal article" date="2019" name="Sci. Rep.">
        <title>Orb-weaving spider Araneus ventricosus genome elucidates the spidroin gene catalogue.</title>
        <authorList>
            <person name="Kono N."/>
            <person name="Nakamura H."/>
            <person name="Ohtoshi R."/>
            <person name="Moran D.A.P."/>
            <person name="Shinohara A."/>
            <person name="Yoshida Y."/>
            <person name="Fujiwara M."/>
            <person name="Mori M."/>
            <person name="Tomita M."/>
            <person name="Arakawa K."/>
        </authorList>
    </citation>
    <scope>NUCLEOTIDE SEQUENCE [LARGE SCALE GENOMIC DNA]</scope>
</reference>
<dbReference type="EMBL" id="BGPR01013496">
    <property type="protein sequence ID" value="GBN60953.1"/>
    <property type="molecule type" value="Genomic_DNA"/>
</dbReference>
<evidence type="ECO:0000313" key="2">
    <source>
        <dbReference type="EMBL" id="GBN60953.1"/>
    </source>
</evidence>
<sequence>MAFTPWVTLPGEINSRRTSPIPLMATILATLSSVVSYSTCSSPQLDQVRESARPQKIPNQRRTFKEGRPRWPSDKASTPAPEGRRLETRFHRRSAVYGARRTLNNT</sequence>
<comment type="caution">
    <text evidence="2">The sequence shown here is derived from an EMBL/GenBank/DDBJ whole genome shotgun (WGS) entry which is preliminary data.</text>
</comment>
<organism evidence="2 3">
    <name type="scientific">Araneus ventricosus</name>
    <name type="common">Orbweaver spider</name>
    <name type="synonym">Epeira ventricosa</name>
    <dbReference type="NCBI Taxonomy" id="182803"/>
    <lineage>
        <taxon>Eukaryota</taxon>
        <taxon>Metazoa</taxon>
        <taxon>Ecdysozoa</taxon>
        <taxon>Arthropoda</taxon>
        <taxon>Chelicerata</taxon>
        <taxon>Arachnida</taxon>
        <taxon>Araneae</taxon>
        <taxon>Araneomorphae</taxon>
        <taxon>Entelegynae</taxon>
        <taxon>Araneoidea</taxon>
        <taxon>Araneidae</taxon>
        <taxon>Araneus</taxon>
    </lineage>
</organism>
<accession>A0A4Y2QD29</accession>
<evidence type="ECO:0000313" key="3">
    <source>
        <dbReference type="Proteomes" id="UP000499080"/>
    </source>
</evidence>
<dbReference type="Proteomes" id="UP000499080">
    <property type="component" value="Unassembled WGS sequence"/>
</dbReference>
<keyword evidence="3" id="KW-1185">Reference proteome</keyword>
<evidence type="ECO:0000256" key="1">
    <source>
        <dbReference type="SAM" id="MobiDB-lite"/>
    </source>
</evidence>
<feature type="region of interest" description="Disordered" evidence="1">
    <location>
        <begin position="46"/>
        <end position="106"/>
    </location>
</feature>
<name>A0A4Y2QD29_ARAVE</name>
<gene>
    <name evidence="2" type="ORF">AVEN_185692_1</name>
</gene>
<protein>
    <submittedName>
        <fullName evidence="2">Uncharacterized protein</fullName>
    </submittedName>
</protein>
<feature type="compositionally biased region" description="Basic and acidic residues" evidence="1">
    <location>
        <begin position="63"/>
        <end position="73"/>
    </location>
</feature>
<dbReference type="AlphaFoldDB" id="A0A4Y2QD29"/>